<dbReference type="GO" id="GO:0015386">
    <property type="term" value="F:potassium:proton antiporter activity"/>
    <property type="evidence" value="ECO:0007669"/>
    <property type="project" value="TreeGrafter"/>
</dbReference>
<feature type="domain" description="Cation/H+ exchanger transmembrane" evidence="13">
    <location>
        <begin position="13"/>
        <end position="406"/>
    </location>
</feature>
<dbReference type="GO" id="GO:0015385">
    <property type="term" value="F:sodium:proton antiporter activity"/>
    <property type="evidence" value="ECO:0007669"/>
    <property type="project" value="InterPro"/>
</dbReference>
<feature type="transmembrane region" description="Helical" evidence="12">
    <location>
        <begin position="67"/>
        <end position="87"/>
    </location>
</feature>
<evidence type="ECO:0000256" key="5">
    <source>
        <dbReference type="ARBA" id="ARBA00022475"/>
    </source>
</evidence>
<evidence type="ECO:0000256" key="2">
    <source>
        <dbReference type="ARBA" id="ARBA00007367"/>
    </source>
</evidence>
<dbReference type="STRING" id="1121959.SAMN02746009_02214"/>
<dbReference type="PANTHER" id="PTHR10110">
    <property type="entry name" value="SODIUM/HYDROGEN EXCHANGER"/>
    <property type="match status" value="1"/>
</dbReference>
<keyword evidence="15" id="KW-1185">Reference proteome</keyword>
<evidence type="ECO:0000313" key="14">
    <source>
        <dbReference type="EMBL" id="SHL14151.1"/>
    </source>
</evidence>
<evidence type="ECO:0000256" key="1">
    <source>
        <dbReference type="ARBA" id="ARBA00004651"/>
    </source>
</evidence>
<dbReference type="OrthoDB" id="9774146at2"/>
<name>A0A1M6Y7I3_9BACT</name>
<evidence type="ECO:0000256" key="12">
    <source>
        <dbReference type="SAM" id="Phobius"/>
    </source>
</evidence>
<dbReference type="InterPro" id="IPR006153">
    <property type="entry name" value="Cation/H_exchanger_TM"/>
</dbReference>
<keyword evidence="4" id="KW-0050">Antiport</keyword>
<dbReference type="RefSeq" id="WP_073284552.1">
    <property type="nucleotide sequence ID" value="NZ_FRAS01000010.1"/>
</dbReference>
<comment type="subcellular location">
    <subcellularLocation>
        <location evidence="1">Cell membrane</location>
        <topology evidence="1">Multi-pass membrane protein</topology>
    </subcellularLocation>
</comment>
<feature type="transmembrane region" description="Helical" evidence="12">
    <location>
        <begin position="208"/>
        <end position="226"/>
    </location>
</feature>
<feature type="transmembrane region" description="Helical" evidence="12">
    <location>
        <begin position="287"/>
        <end position="310"/>
    </location>
</feature>
<evidence type="ECO:0000313" key="15">
    <source>
        <dbReference type="Proteomes" id="UP000183947"/>
    </source>
</evidence>
<dbReference type="InterPro" id="IPR018422">
    <property type="entry name" value="Cation/H_exchanger_CPA1"/>
</dbReference>
<evidence type="ECO:0000256" key="3">
    <source>
        <dbReference type="ARBA" id="ARBA00022448"/>
    </source>
</evidence>
<evidence type="ECO:0000256" key="9">
    <source>
        <dbReference type="ARBA" id="ARBA00023065"/>
    </source>
</evidence>
<reference evidence="15" key="1">
    <citation type="submission" date="2016-11" db="EMBL/GenBank/DDBJ databases">
        <authorList>
            <person name="Varghese N."/>
            <person name="Submissions S."/>
        </authorList>
    </citation>
    <scope>NUCLEOTIDE SEQUENCE [LARGE SCALE GENOMIC DNA]</scope>
    <source>
        <strain evidence="15">DSM 18569</strain>
    </source>
</reference>
<keyword evidence="10 12" id="KW-0472">Membrane</keyword>
<dbReference type="EMBL" id="FRAS01000010">
    <property type="protein sequence ID" value="SHL14151.1"/>
    <property type="molecule type" value="Genomic_DNA"/>
</dbReference>
<dbReference type="AlphaFoldDB" id="A0A1M6Y7I3"/>
<dbReference type="Proteomes" id="UP000183947">
    <property type="component" value="Unassembled WGS sequence"/>
</dbReference>
<evidence type="ECO:0000256" key="8">
    <source>
        <dbReference type="ARBA" id="ARBA00023053"/>
    </source>
</evidence>
<dbReference type="GO" id="GO:0098719">
    <property type="term" value="P:sodium ion import across plasma membrane"/>
    <property type="evidence" value="ECO:0007669"/>
    <property type="project" value="TreeGrafter"/>
</dbReference>
<feature type="transmembrane region" description="Helical" evidence="12">
    <location>
        <begin position="317"/>
        <end position="341"/>
    </location>
</feature>
<dbReference type="GO" id="GO:0051453">
    <property type="term" value="P:regulation of intracellular pH"/>
    <property type="evidence" value="ECO:0007669"/>
    <property type="project" value="TreeGrafter"/>
</dbReference>
<evidence type="ECO:0000256" key="6">
    <source>
        <dbReference type="ARBA" id="ARBA00022692"/>
    </source>
</evidence>
<protein>
    <submittedName>
        <fullName evidence="14">Sodium/proton antiporter, CPA1 family (TC 2.A.36)</fullName>
    </submittedName>
</protein>
<dbReference type="Gene3D" id="6.10.140.1330">
    <property type="match status" value="1"/>
</dbReference>
<feature type="transmembrane region" description="Helical" evidence="12">
    <location>
        <begin position="385"/>
        <end position="405"/>
    </location>
</feature>
<keyword evidence="6 12" id="KW-0812">Transmembrane</keyword>
<sequence length="422" mass="45313">MELYNTFALLLVVAASFGYLNHRFLRLPATIGIMVLALIFSLGAVALGELQVPWVMQVSEMVRNLDFHAVVMQVMLSFLLFAGAIHVDVRALGSQRLPVAALASAGTILSTLLIGTTLYWLLPVFGMPLDYVYCLLFGALISPTDPIAVMGILKEARIDKILEIKIVGESLFNDGIAVVLFVSLFQIAEAGREAATLSVVGQLFLREVVGGLALGAVLGYATYRALRTIDNYQVEVLITLALVMGGTALAASLHTSAPLVIVVAGLIVGSKGRQASSDESRDYLDKFWEVLDEILNAVLFVLIGLELLVLRISRTTLLIGAVTIGVVLLGRLLSVAVPLGLLRRWYFFDRPTLRILTWGGLRGGISVALALSLPDTMPRELIVGITYVVVIFSIIVQGLSLGPLVKHLGLSTGPPASEESGH</sequence>
<dbReference type="Pfam" id="PF00999">
    <property type="entry name" value="Na_H_Exchanger"/>
    <property type="match status" value="1"/>
</dbReference>
<feature type="transmembrane region" description="Helical" evidence="12">
    <location>
        <begin position="128"/>
        <end position="150"/>
    </location>
</feature>
<keyword evidence="8" id="KW-0915">Sodium</keyword>
<keyword evidence="7 12" id="KW-1133">Transmembrane helix</keyword>
<feature type="transmembrane region" description="Helical" evidence="12">
    <location>
        <begin position="6"/>
        <end position="22"/>
    </location>
</feature>
<gene>
    <name evidence="14" type="ORF">SAMN02746009_02214</name>
</gene>
<organism evidence="14 15">
    <name type="scientific">Hymenobacter psychrotolerans DSM 18569</name>
    <dbReference type="NCBI Taxonomy" id="1121959"/>
    <lineage>
        <taxon>Bacteria</taxon>
        <taxon>Pseudomonadati</taxon>
        <taxon>Bacteroidota</taxon>
        <taxon>Cytophagia</taxon>
        <taxon>Cytophagales</taxon>
        <taxon>Hymenobacteraceae</taxon>
        <taxon>Hymenobacter</taxon>
    </lineage>
</organism>
<comment type="similarity">
    <text evidence="2">Belongs to the monovalent cation:proton antiporter 1 (CPA1) transporter (TC 2.A.36) family.</text>
</comment>
<dbReference type="PANTHER" id="PTHR10110:SF195">
    <property type="entry name" value="NA(+)_H(+) ANTIPORTER NHAS2"/>
    <property type="match status" value="1"/>
</dbReference>
<keyword evidence="9" id="KW-0406">Ion transport</keyword>
<accession>A0A1M6Y7I3</accession>
<feature type="transmembrane region" description="Helical" evidence="12">
    <location>
        <begin position="99"/>
        <end position="122"/>
    </location>
</feature>
<feature type="transmembrane region" description="Helical" evidence="12">
    <location>
        <begin position="171"/>
        <end position="188"/>
    </location>
</feature>
<evidence type="ECO:0000256" key="11">
    <source>
        <dbReference type="ARBA" id="ARBA00023201"/>
    </source>
</evidence>
<feature type="transmembrane region" description="Helical" evidence="12">
    <location>
        <begin position="29"/>
        <end position="47"/>
    </location>
</feature>
<dbReference type="GO" id="GO:0005886">
    <property type="term" value="C:plasma membrane"/>
    <property type="evidence" value="ECO:0007669"/>
    <property type="project" value="UniProtKB-SubCell"/>
</dbReference>
<keyword evidence="11" id="KW-0739">Sodium transport</keyword>
<evidence type="ECO:0000256" key="7">
    <source>
        <dbReference type="ARBA" id="ARBA00022989"/>
    </source>
</evidence>
<evidence type="ECO:0000256" key="4">
    <source>
        <dbReference type="ARBA" id="ARBA00022449"/>
    </source>
</evidence>
<proteinExistence type="inferred from homology"/>
<keyword evidence="3" id="KW-0813">Transport</keyword>
<evidence type="ECO:0000259" key="13">
    <source>
        <dbReference type="Pfam" id="PF00999"/>
    </source>
</evidence>
<feature type="transmembrane region" description="Helical" evidence="12">
    <location>
        <begin position="353"/>
        <end position="373"/>
    </location>
</feature>
<feature type="transmembrane region" description="Helical" evidence="12">
    <location>
        <begin position="238"/>
        <end position="267"/>
    </location>
</feature>
<evidence type="ECO:0000256" key="10">
    <source>
        <dbReference type="ARBA" id="ARBA00023136"/>
    </source>
</evidence>
<keyword evidence="5" id="KW-1003">Cell membrane</keyword>